<feature type="signal peptide" evidence="1">
    <location>
        <begin position="1"/>
        <end position="22"/>
    </location>
</feature>
<accession>A0A1S1MXI9</accession>
<comment type="caution">
    <text evidence="2">The sequence shown here is derived from an EMBL/GenBank/DDBJ whole genome shotgun (WGS) entry which is preliminary data.</text>
</comment>
<keyword evidence="1" id="KW-0732">Signal</keyword>
<reference evidence="2 3" key="1">
    <citation type="submission" date="2016-10" db="EMBL/GenBank/DDBJ databases">
        <title>Pseudoalteromonas amylolytica sp. nov., isolated from the surface seawater.</title>
        <authorList>
            <person name="Wu Y.-H."/>
            <person name="Cheng H."/>
            <person name="Jin X.-B."/>
            <person name="Wang C.-S."/>
            <person name="Xu X.-W."/>
        </authorList>
    </citation>
    <scope>NUCLEOTIDE SEQUENCE [LARGE SCALE GENOMIC DNA]</scope>
    <source>
        <strain evidence="2 3">JCM 12483</strain>
    </source>
</reference>
<gene>
    <name evidence="2" type="ORF">BIW53_20000</name>
</gene>
<evidence type="ECO:0000313" key="3">
    <source>
        <dbReference type="Proteomes" id="UP000180253"/>
    </source>
</evidence>
<dbReference type="Proteomes" id="UP000180253">
    <property type="component" value="Unassembled WGS sequence"/>
</dbReference>
<keyword evidence="3" id="KW-1185">Reference proteome</keyword>
<name>A0A1S1MXI9_9GAMM</name>
<sequence>MKKLLLTTIFGLISSASFSSVATPDLASGYYTTQEVLEFGRKYQVVKEQLNNSGYELQGCEQQPVYYFAQPSEDVYLFSQAECYYSIPKDPNVYSFRTDYATVVVDIYYHQLNYLYHEGNVNVSYFTAY</sequence>
<dbReference type="EMBL" id="MNAN01000037">
    <property type="protein sequence ID" value="OHU93622.1"/>
    <property type="molecule type" value="Genomic_DNA"/>
</dbReference>
<dbReference type="AlphaFoldDB" id="A0A1S1MXI9"/>
<organism evidence="2 3">
    <name type="scientific">Pseudoalteromonas byunsanensis</name>
    <dbReference type="NCBI Taxonomy" id="327939"/>
    <lineage>
        <taxon>Bacteria</taxon>
        <taxon>Pseudomonadati</taxon>
        <taxon>Pseudomonadota</taxon>
        <taxon>Gammaproteobacteria</taxon>
        <taxon>Alteromonadales</taxon>
        <taxon>Pseudoalteromonadaceae</taxon>
        <taxon>Pseudoalteromonas</taxon>
    </lineage>
</organism>
<proteinExistence type="predicted"/>
<feature type="chain" id="PRO_5010163896" evidence="1">
    <location>
        <begin position="23"/>
        <end position="129"/>
    </location>
</feature>
<dbReference type="OrthoDB" id="6292687at2"/>
<evidence type="ECO:0000313" key="2">
    <source>
        <dbReference type="EMBL" id="OHU93622.1"/>
    </source>
</evidence>
<dbReference type="RefSeq" id="WP_070993776.1">
    <property type="nucleotide sequence ID" value="NZ_CBCSHD010000006.1"/>
</dbReference>
<evidence type="ECO:0000256" key="1">
    <source>
        <dbReference type="SAM" id="SignalP"/>
    </source>
</evidence>
<protein>
    <submittedName>
        <fullName evidence="2">Uncharacterized protein</fullName>
    </submittedName>
</protein>